<feature type="compositionally biased region" description="Low complexity" evidence="1">
    <location>
        <begin position="188"/>
        <end position="199"/>
    </location>
</feature>
<feature type="compositionally biased region" description="Basic and acidic residues" evidence="1">
    <location>
        <begin position="208"/>
        <end position="217"/>
    </location>
</feature>
<dbReference type="GeneID" id="19304450"/>
<reference evidence="2 3" key="1">
    <citation type="journal article" date="2012" name="Science">
        <title>The Paleozoic origin of enzymatic lignin decomposition reconstructed from 31 fungal genomes.</title>
        <authorList>
            <person name="Floudas D."/>
            <person name="Binder M."/>
            <person name="Riley R."/>
            <person name="Barry K."/>
            <person name="Blanchette R.A."/>
            <person name="Henrissat B."/>
            <person name="Martinez A.T."/>
            <person name="Otillar R."/>
            <person name="Spatafora J.W."/>
            <person name="Yadav J.S."/>
            <person name="Aerts A."/>
            <person name="Benoit I."/>
            <person name="Boyd A."/>
            <person name="Carlson A."/>
            <person name="Copeland A."/>
            <person name="Coutinho P.M."/>
            <person name="de Vries R.P."/>
            <person name="Ferreira P."/>
            <person name="Findley K."/>
            <person name="Foster B."/>
            <person name="Gaskell J."/>
            <person name="Glotzer D."/>
            <person name="Gorecki P."/>
            <person name="Heitman J."/>
            <person name="Hesse C."/>
            <person name="Hori C."/>
            <person name="Igarashi K."/>
            <person name="Jurgens J.A."/>
            <person name="Kallen N."/>
            <person name="Kersten P."/>
            <person name="Kohler A."/>
            <person name="Kuees U."/>
            <person name="Kumar T.K.A."/>
            <person name="Kuo A."/>
            <person name="LaButti K."/>
            <person name="Larrondo L.F."/>
            <person name="Lindquist E."/>
            <person name="Ling A."/>
            <person name="Lombard V."/>
            <person name="Lucas S."/>
            <person name="Lundell T."/>
            <person name="Martin R."/>
            <person name="McLaughlin D.J."/>
            <person name="Morgenstern I."/>
            <person name="Morin E."/>
            <person name="Murat C."/>
            <person name="Nagy L.G."/>
            <person name="Nolan M."/>
            <person name="Ohm R.A."/>
            <person name="Patyshakuliyeva A."/>
            <person name="Rokas A."/>
            <person name="Ruiz-Duenas F.J."/>
            <person name="Sabat G."/>
            <person name="Salamov A."/>
            <person name="Samejima M."/>
            <person name="Schmutz J."/>
            <person name="Slot J.C."/>
            <person name="St John F."/>
            <person name="Stenlid J."/>
            <person name="Sun H."/>
            <person name="Sun S."/>
            <person name="Syed K."/>
            <person name="Tsang A."/>
            <person name="Wiebenga A."/>
            <person name="Young D."/>
            <person name="Pisabarro A."/>
            <person name="Eastwood D.C."/>
            <person name="Martin F."/>
            <person name="Cullen D."/>
            <person name="Grigoriev I.V."/>
            <person name="Hibbett D.S."/>
        </authorList>
    </citation>
    <scope>NUCLEOTIDE SEQUENCE [LARGE SCALE GENOMIC DNA]</scope>
    <source>
        <strain evidence="2 3">ATCC 11539</strain>
    </source>
</reference>
<feature type="compositionally biased region" description="Polar residues" evidence="1">
    <location>
        <begin position="387"/>
        <end position="407"/>
    </location>
</feature>
<name>S7RGH7_GLOTA</name>
<feature type="region of interest" description="Disordered" evidence="1">
    <location>
        <begin position="346"/>
        <end position="457"/>
    </location>
</feature>
<gene>
    <name evidence="2" type="ORF">GLOTRDRAFT_140157</name>
</gene>
<dbReference type="eggNOG" id="ENOG502SV5Q">
    <property type="taxonomic scope" value="Eukaryota"/>
</dbReference>
<dbReference type="OrthoDB" id="3266602at2759"/>
<protein>
    <submittedName>
        <fullName evidence="2">Uncharacterized protein</fullName>
    </submittedName>
</protein>
<dbReference type="EMBL" id="KB469306">
    <property type="protein sequence ID" value="EPQ53325.1"/>
    <property type="molecule type" value="Genomic_DNA"/>
</dbReference>
<feature type="compositionally biased region" description="Basic residues" evidence="1">
    <location>
        <begin position="682"/>
        <end position="692"/>
    </location>
</feature>
<dbReference type="RefSeq" id="XP_007868586.1">
    <property type="nucleotide sequence ID" value="XM_007870395.1"/>
</dbReference>
<keyword evidence="3" id="KW-1185">Reference proteome</keyword>
<organism evidence="2 3">
    <name type="scientific">Gloeophyllum trabeum (strain ATCC 11539 / FP-39264 / Madison 617)</name>
    <name type="common">Brown rot fungus</name>
    <dbReference type="NCBI Taxonomy" id="670483"/>
    <lineage>
        <taxon>Eukaryota</taxon>
        <taxon>Fungi</taxon>
        <taxon>Dikarya</taxon>
        <taxon>Basidiomycota</taxon>
        <taxon>Agaricomycotina</taxon>
        <taxon>Agaricomycetes</taxon>
        <taxon>Gloeophyllales</taxon>
        <taxon>Gloeophyllaceae</taxon>
        <taxon>Gloeophyllum</taxon>
    </lineage>
</organism>
<evidence type="ECO:0000256" key="1">
    <source>
        <dbReference type="SAM" id="MobiDB-lite"/>
    </source>
</evidence>
<feature type="region of interest" description="Disordered" evidence="1">
    <location>
        <begin position="84"/>
        <end position="243"/>
    </location>
</feature>
<sequence length="900" mass="98164">MIPHFNAQGELIDPAVDGMPQVKISKRTASGSSLMDIGLPFQHAQSAISVVSQTRPSAGPFPVTNPVIGPHMTVIPVARPAPIIPPLTRGEPETIDLTADEPDAPPTAVEAAPPPPSAAPATPTKMPATTDSSPSPGGAARLTIRLPARKRKTELDPSFTRTPSRTTPVVPVPLFPGMDVGRPQQGTSRPNAPASVSSARRVRKKRCFPSDRADDSKGLWTGPTSARNPEHHNASSSKATGVTAGPPLDHAATVQDHMAKSLLSSDVAVLPLPGKDSSAAEATLDSLADESMVLDDLDDLGELCYPEEDPDASIRIDQLSADTASVAVKYEDTDTGKAIDTILPLDPEVRQPSEDPGERIMACLTPPPPPASPPQVEVKLEGLQLSEPCQSTPAPEQSSTVRSSSIMDSELPDPRDSLSDLSDLTPVEDSTDSGETEIDPLDSEREDQTVSQPVARPSLTIRLPVMHRTCNHPTCKRPIPANYRWKLCMECRERGRLYQRKRLGFEGRKNELEEYLEDPSLITTLPTSSSGRICNNRSCNNVLPPDYRWKLCETCRGGSRQALRWSAKSLPGLSSDLHDPRDEDATESDDALPKVPRGPYYRKRTPGGTLQAVPETIDQSSIPKPVSPPAHRVCRTPFCGTLVPLSSRSKFCSSCRRRTSQLRHEEDEVSEPDIPLSSLVKPGRKKKAKRRRESPPGERVTKSEPKRPSSLWDNFVPPPQPPSLFPRITHFQHIGALVKVFKTRLSGFFHAQGLYIRHKIDMTGRLDQEGELPVIFEFDGEYAIVAYSWHHASQVQHWADDTTKLMEDSLGLKFHLMGSFMAPGGAIVTRFHCQHDIIVPVPAKSPVASGPVKREPSEELPSAGVLVKRMAGELELTVLADRTHPFIPGQKIVVRFRMVG</sequence>
<feature type="compositionally biased region" description="Basic and acidic residues" evidence="1">
    <location>
        <begin position="693"/>
        <end position="707"/>
    </location>
</feature>
<feature type="region of interest" description="Disordered" evidence="1">
    <location>
        <begin position="570"/>
        <end position="630"/>
    </location>
</feature>
<evidence type="ECO:0000313" key="3">
    <source>
        <dbReference type="Proteomes" id="UP000030669"/>
    </source>
</evidence>
<feature type="compositionally biased region" description="Low complexity" evidence="1">
    <location>
        <begin position="119"/>
        <end position="130"/>
    </location>
</feature>
<feature type="compositionally biased region" description="Acidic residues" evidence="1">
    <location>
        <begin position="429"/>
        <end position="441"/>
    </location>
</feature>
<evidence type="ECO:0000313" key="2">
    <source>
        <dbReference type="EMBL" id="EPQ53325.1"/>
    </source>
</evidence>
<dbReference type="KEGG" id="gtr:GLOTRDRAFT_140157"/>
<dbReference type="AlphaFoldDB" id="S7RGH7"/>
<feature type="compositionally biased region" description="Low complexity" evidence="1">
    <location>
        <begin position="157"/>
        <end position="169"/>
    </location>
</feature>
<dbReference type="Proteomes" id="UP000030669">
    <property type="component" value="Unassembled WGS sequence"/>
</dbReference>
<dbReference type="OMA" id="TICEAKM"/>
<dbReference type="HOGENOM" id="CLU_321843_0_0_1"/>
<proteinExistence type="predicted"/>
<feature type="compositionally biased region" description="Basic and acidic residues" evidence="1">
    <location>
        <begin position="347"/>
        <end position="358"/>
    </location>
</feature>
<accession>S7RGH7</accession>
<feature type="region of interest" description="Disordered" evidence="1">
    <location>
        <begin position="661"/>
        <end position="716"/>
    </location>
</feature>